<sequence>MSNEYFAIPVTYKGEERDFTTRLLTSGYTHKLEVEIDGHLVSFEPDEDQNYRAVLNETQLNKNLKIDIGLLQAIAQVIESTLK</sequence>
<evidence type="ECO:0000313" key="1">
    <source>
        <dbReference type="EMBL" id="QNF32113.1"/>
    </source>
</evidence>
<keyword evidence="2" id="KW-1185">Reference proteome</keyword>
<dbReference type="AlphaFoldDB" id="A0A7G7G4M9"/>
<dbReference type="KEGG" id="aswu:HUW51_04980"/>
<proteinExistence type="predicted"/>
<dbReference type="RefSeq" id="WP_185272894.1">
    <property type="nucleotide sequence ID" value="NZ_CP055156.1"/>
</dbReference>
<name>A0A7G7G4M9_9BACT</name>
<reference evidence="1 2" key="1">
    <citation type="journal article" date="2018" name="Int. J. Syst. Evol. Microbiol.">
        <title>Adhaeribacter swui sp. nov., isolated from wet mud.</title>
        <authorList>
            <person name="Kim D.U."/>
            <person name="Kim K.W."/>
            <person name="Kang M.S."/>
            <person name="Kim J.Y."/>
            <person name="Jang J.H."/>
            <person name="Kim M.K."/>
        </authorList>
    </citation>
    <scope>NUCLEOTIDE SEQUENCE [LARGE SCALE GENOMIC DNA]</scope>
    <source>
        <strain evidence="1 2">KCTC 52873</strain>
    </source>
</reference>
<protein>
    <submittedName>
        <fullName evidence="1">Uncharacterized protein</fullName>
    </submittedName>
</protein>
<accession>A0A7G7G4M9</accession>
<organism evidence="1 2">
    <name type="scientific">Adhaeribacter swui</name>
    <dbReference type="NCBI Taxonomy" id="2086471"/>
    <lineage>
        <taxon>Bacteria</taxon>
        <taxon>Pseudomonadati</taxon>
        <taxon>Bacteroidota</taxon>
        <taxon>Cytophagia</taxon>
        <taxon>Cytophagales</taxon>
        <taxon>Hymenobacteraceae</taxon>
        <taxon>Adhaeribacter</taxon>
    </lineage>
</organism>
<dbReference type="EMBL" id="CP055156">
    <property type="protein sequence ID" value="QNF32113.1"/>
    <property type="molecule type" value="Genomic_DNA"/>
</dbReference>
<evidence type="ECO:0000313" key="2">
    <source>
        <dbReference type="Proteomes" id="UP000515237"/>
    </source>
</evidence>
<gene>
    <name evidence="1" type="ORF">HUW51_04980</name>
</gene>
<dbReference type="Proteomes" id="UP000515237">
    <property type="component" value="Chromosome"/>
</dbReference>